<dbReference type="RefSeq" id="WP_074912114.1">
    <property type="nucleotide sequence ID" value="NZ_FOVK01000005.1"/>
</dbReference>
<keyword evidence="3" id="KW-1185">Reference proteome</keyword>
<proteinExistence type="predicted"/>
<dbReference type="Proteomes" id="UP000181899">
    <property type="component" value="Unassembled WGS sequence"/>
</dbReference>
<dbReference type="Pfam" id="PF17853">
    <property type="entry name" value="GGDEF_2"/>
    <property type="match status" value="1"/>
</dbReference>
<accession>A0A1I5C0X6</accession>
<dbReference type="PANTHER" id="PTHR33744">
    <property type="entry name" value="CARBOHYDRATE DIACID REGULATOR"/>
    <property type="match status" value="1"/>
</dbReference>
<dbReference type="InterPro" id="IPR051448">
    <property type="entry name" value="CdaR-like_regulators"/>
</dbReference>
<dbReference type="InterPro" id="IPR041522">
    <property type="entry name" value="CdaR_GGDEF"/>
</dbReference>
<evidence type="ECO:0000313" key="2">
    <source>
        <dbReference type="EMBL" id="SFN80649.1"/>
    </source>
</evidence>
<reference evidence="2 3" key="1">
    <citation type="submission" date="2016-10" db="EMBL/GenBank/DDBJ databases">
        <authorList>
            <person name="de Groot N.N."/>
        </authorList>
    </citation>
    <scope>NUCLEOTIDE SEQUENCE [LARGE SCALE GENOMIC DNA]</scope>
    <source>
        <strain evidence="2 3">ML2</strain>
    </source>
</reference>
<dbReference type="AlphaFoldDB" id="A0A1I5C0X6"/>
<protein>
    <recommendedName>
        <fullName evidence="1">CdaR GGDEF-like domain-containing protein</fullName>
    </recommendedName>
</protein>
<dbReference type="EMBL" id="FOVK01000005">
    <property type="protein sequence ID" value="SFN80649.1"/>
    <property type="molecule type" value="Genomic_DNA"/>
</dbReference>
<evidence type="ECO:0000259" key="1">
    <source>
        <dbReference type="Pfam" id="PF17853"/>
    </source>
</evidence>
<evidence type="ECO:0000313" key="3">
    <source>
        <dbReference type="Proteomes" id="UP000181899"/>
    </source>
</evidence>
<sequence length="377" mass="43243">MNHKESSAKSSIQEKSLRLYEALVSGRGMSNLVQVASKILGNPLSVSDSSFRLLDYSRDTEVDDPVWHDIIVHGMSSLEVIEKFNKEQIIDRVLTSDQPILISDGIGKNMNRILGKICIADKAVGYVGVFEVNHPLTEEDILLTSILSSVLSVELSKNPAVSKLTGTLLENLFIDLIQDTAMEEDEIEHRLRASKWYPHPNFYLLYIPIEASIYTHYKIEYVCSYLSTYSSQVQRVYINKSVLILVSFRDQEELSPFWETLRTLLTTNDLCCGVSFPFDHLRKLRTAHEQAAYAFTYGKKLSPKSPIYSYDEYYDLYLIRELQLKTPLSDYAHGGIQNLLQYDKDHNSSYASRCSYILIRSTIYQKQRRNFLSIETP</sequence>
<name>A0A1I5C0X6_9CLOT</name>
<gene>
    <name evidence="2" type="ORF">SAMN04488695_105162</name>
</gene>
<organism evidence="2 3">
    <name type="scientific">Proteiniclasticum ruminis</name>
    <dbReference type="NCBI Taxonomy" id="398199"/>
    <lineage>
        <taxon>Bacteria</taxon>
        <taxon>Bacillati</taxon>
        <taxon>Bacillota</taxon>
        <taxon>Clostridia</taxon>
        <taxon>Eubacteriales</taxon>
        <taxon>Clostridiaceae</taxon>
        <taxon>Proteiniclasticum</taxon>
    </lineage>
</organism>
<dbReference type="PANTHER" id="PTHR33744:SF1">
    <property type="entry name" value="DNA-BINDING TRANSCRIPTIONAL ACTIVATOR ADER"/>
    <property type="match status" value="1"/>
</dbReference>
<feature type="domain" description="CdaR GGDEF-like" evidence="1">
    <location>
        <begin position="184"/>
        <end position="294"/>
    </location>
</feature>